<protein>
    <submittedName>
        <fullName evidence="1">Uncharacterized protein</fullName>
    </submittedName>
</protein>
<dbReference type="KEGG" id="mha:HF1_03450"/>
<dbReference type="Proteomes" id="UP000008637">
    <property type="component" value="Chromosome"/>
</dbReference>
<dbReference type="EMBL" id="FR773153">
    <property type="protein sequence ID" value="CBY92353.1"/>
    <property type="molecule type" value="Genomic_DNA"/>
</dbReference>
<accession>E8ZGT2</accession>
<keyword evidence="2" id="KW-1185">Reference proteome</keyword>
<evidence type="ECO:0000313" key="2">
    <source>
        <dbReference type="Proteomes" id="UP000008637"/>
    </source>
</evidence>
<dbReference type="HOGENOM" id="CLU_2881048_0_0_14"/>
<gene>
    <name evidence="1" type="ordered locus">HF1_03450</name>
</gene>
<organism evidence="1 2">
    <name type="scientific">Mycoplasma haemofelis (strain Langford 1)</name>
    <name type="common">Haemobartonella felis</name>
    <dbReference type="NCBI Taxonomy" id="941640"/>
    <lineage>
        <taxon>Bacteria</taxon>
        <taxon>Bacillati</taxon>
        <taxon>Mycoplasmatota</taxon>
        <taxon>Mollicutes</taxon>
        <taxon>Mycoplasmataceae</taxon>
        <taxon>Mycoplasma</taxon>
    </lineage>
</organism>
<name>E8ZGT2_MYCHL</name>
<dbReference type="AlphaFoldDB" id="E8ZGT2"/>
<sequence>MISFDELKRTFQSKEDFFNGAKLSDSEKQEFESSFLCEPNNQGSFYVWKDGEGWDSTSGGGFS</sequence>
<proteinExistence type="predicted"/>
<reference evidence="1 2" key="1">
    <citation type="journal article" date="2011" name="J. Bacteriol.">
        <title>Complete genome sequence of Mycoplasma haemofelis, a hemotropic mycoplasma.</title>
        <authorList>
            <person name="Barker E.N."/>
            <person name="Helps C.R."/>
            <person name="Peters I.R."/>
            <person name="Darby A.C."/>
            <person name="Radford A.D."/>
            <person name="Tasker S."/>
        </authorList>
    </citation>
    <scope>NUCLEOTIDE SEQUENCE [LARGE SCALE GENOMIC DNA]</scope>
    <source>
        <strain evidence="1 2">Langford 1</strain>
    </source>
</reference>
<evidence type="ECO:0000313" key="1">
    <source>
        <dbReference type="EMBL" id="CBY92353.1"/>
    </source>
</evidence>